<accession>V2QI46</accession>
<evidence type="ECO:0000256" key="5">
    <source>
        <dbReference type="ARBA" id="ARBA00022741"/>
    </source>
</evidence>
<keyword evidence="3" id="KW-0169">Cobalamin biosynthesis</keyword>
<dbReference type="PANTHER" id="PTHR43873">
    <property type="entry name" value="COBYRINATE A,C-DIAMIDE SYNTHASE"/>
    <property type="match status" value="1"/>
</dbReference>
<sequence length="446" mass="50081">MNKKISRILISAFSSSSGKTTFTMGLLRLLQKKGIKVSSYKCGPDYIDTMFHTKALGISSRNIDLFLSDENTVKNILADTENLAVIEGVMGFYDGIAFTDSASASHISSVTDTPCLLIVDVKGKSATLKALISGMLHYRKNNIKGIILNRISKASYPVYKNMIEAELPVKVFGYMPELENCTLKSRHLGLITAEEMADINSIIDKVAEELEKSIDIENILLAAENTPDVEYEPKDISLIGRCRIGIAYDKAFCFHYADNIKVLEKMGAEIIYFSPLEDTALPANLDGLIFYGGYPELYLKKLNANKSFIESLKKVYDNKIPLIAECGGFMYISQSIDNIEMASLIKGRCMMTDKLQNFGYVELTSHKDSMLLKKGESIPAHEFHYSIIDEPYCDCIMRKPKSLKSWQGVYLSDHVYAGYPHLYFLSNLKLAERFIIKAIHYNRAVE</sequence>
<proteinExistence type="predicted"/>
<dbReference type="PANTHER" id="PTHR43873:SF1">
    <property type="entry name" value="COBYRINATE A,C-DIAMIDE SYNTHASE"/>
    <property type="match status" value="1"/>
</dbReference>
<evidence type="ECO:0000313" key="9">
    <source>
        <dbReference type="EMBL" id="USF24034.1"/>
    </source>
</evidence>
<keyword evidence="5" id="KW-0547">Nucleotide-binding</keyword>
<reference evidence="9" key="2">
    <citation type="submission" date="2022-05" db="EMBL/GenBank/DDBJ databases">
        <authorList>
            <person name="Proctor A.L."/>
            <person name="Phillips G.J."/>
            <person name="Wannemuehler M.J."/>
        </authorList>
    </citation>
    <scope>NUCLEOTIDE SEQUENCE</scope>
    <source>
        <strain evidence="9">ASF457</strain>
    </source>
</reference>
<keyword evidence="8" id="KW-0315">Glutamine amidotransferase</keyword>
<dbReference type="Gene3D" id="3.40.50.300">
    <property type="entry name" value="P-loop containing nucleotide triphosphate hydrolases"/>
    <property type="match status" value="1"/>
</dbReference>
<dbReference type="CDD" id="cd03130">
    <property type="entry name" value="GATase1_CobB"/>
    <property type="match status" value="1"/>
</dbReference>
<organism evidence="9 10">
    <name type="scientific">Mucispirillum schaedleri ASF457</name>
    <dbReference type="NCBI Taxonomy" id="1379858"/>
    <lineage>
        <taxon>Bacteria</taxon>
        <taxon>Pseudomonadati</taxon>
        <taxon>Deferribacterota</taxon>
        <taxon>Deferribacteres</taxon>
        <taxon>Deferribacterales</taxon>
        <taxon>Mucispirillaceae</taxon>
        <taxon>Mucispirillum</taxon>
    </lineage>
</organism>
<keyword evidence="7" id="KW-0460">Magnesium</keyword>
<dbReference type="InterPro" id="IPR029062">
    <property type="entry name" value="Class_I_gatase-like"/>
</dbReference>
<dbReference type="NCBIfam" id="TIGR00379">
    <property type="entry name" value="cobB"/>
    <property type="match status" value="1"/>
</dbReference>
<reference evidence="9" key="1">
    <citation type="journal article" date="2014" name="Genome Announc.">
        <title>Draft genome sequences of the altered schaedler flora, a defined bacterial community from gnotobiotic mice.</title>
        <authorList>
            <person name="Wannemuehler M.J."/>
            <person name="Overstreet A.M."/>
            <person name="Ward D.V."/>
            <person name="Phillips G.J."/>
        </authorList>
    </citation>
    <scope>NUCLEOTIDE SEQUENCE</scope>
    <source>
        <strain evidence="9">ASF457</strain>
    </source>
</reference>
<dbReference type="Pfam" id="PF07685">
    <property type="entry name" value="GATase_3"/>
    <property type="match status" value="1"/>
</dbReference>
<dbReference type="Proteomes" id="UP000017429">
    <property type="component" value="Chromosome"/>
</dbReference>
<evidence type="ECO:0000256" key="7">
    <source>
        <dbReference type="ARBA" id="ARBA00022842"/>
    </source>
</evidence>
<evidence type="ECO:0000256" key="4">
    <source>
        <dbReference type="ARBA" id="ARBA00022598"/>
    </source>
</evidence>
<dbReference type="InterPro" id="IPR002586">
    <property type="entry name" value="CobQ/CobB/MinD/ParA_Nub-bd_dom"/>
</dbReference>
<dbReference type="eggNOG" id="COG1797">
    <property type="taxonomic scope" value="Bacteria"/>
</dbReference>
<dbReference type="RefSeq" id="WP_023275404.1">
    <property type="nucleotide sequence ID" value="NZ_CP097562.1"/>
</dbReference>
<dbReference type="GO" id="GO:0042242">
    <property type="term" value="F:cobyrinic acid a,c-diamide synthase activity"/>
    <property type="evidence" value="ECO:0007669"/>
    <property type="project" value="UniProtKB-EC"/>
</dbReference>
<evidence type="ECO:0000256" key="2">
    <source>
        <dbReference type="ARBA" id="ARBA00004953"/>
    </source>
</evidence>
<dbReference type="KEGG" id="msch:N508_001109"/>
<dbReference type="Pfam" id="PF01656">
    <property type="entry name" value="CbiA"/>
    <property type="match status" value="1"/>
</dbReference>
<dbReference type="PROSITE" id="PS51274">
    <property type="entry name" value="GATASE_COBBQ"/>
    <property type="match status" value="1"/>
</dbReference>
<evidence type="ECO:0000256" key="8">
    <source>
        <dbReference type="ARBA" id="ARBA00022962"/>
    </source>
</evidence>
<evidence type="ECO:0000256" key="3">
    <source>
        <dbReference type="ARBA" id="ARBA00022573"/>
    </source>
</evidence>
<protein>
    <submittedName>
        <fullName evidence="9">Cobyrinate a,c-diamide synthase</fullName>
        <ecNumber evidence="9">6.3.5.11</ecNumber>
    </submittedName>
</protein>
<evidence type="ECO:0000256" key="1">
    <source>
        <dbReference type="ARBA" id="ARBA00001946"/>
    </source>
</evidence>
<name>V2QI46_9BACT</name>
<dbReference type="GO" id="GO:0005524">
    <property type="term" value="F:ATP binding"/>
    <property type="evidence" value="ECO:0007669"/>
    <property type="project" value="UniProtKB-KW"/>
</dbReference>
<dbReference type="NCBIfam" id="NF002204">
    <property type="entry name" value="PRK01077.1"/>
    <property type="match status" value="1"/>
</dbReference>
<dbReference type="EMBL" id="CP097562">
    <property type="protein sequence ID" value="USF24034.1"/>
    <property type="molecule type" value="Genomic_DNA"/>
</dbReference>
<evidence type="ECO:0000313" key="10">
    <source>
        <dbReference type="Proteomes" id="UP000017429"/>
    </source>
</evidence>
<reference evidence="9" key="3">
    <citation type="submission" date="2022-06" db="EMBL/GenBank/DDBJ databases">
        <title>Resources to Facilitate Use of the Altered Schaedler Flora (ASF) Mouse Model to Study Microbiome Function.</title>
        <authorList>
            <person name="Proctor A."/>
            <person name="Parvinroo S."/>
            <person name="Richie T."/>
            <person name="Jia X."/>
            <person name="Lee S.T.M."/>
            <person name="Karp P.D."/>
            <person name="Paley S."/>
            <person name="Kostic A.D."/>
            <person name="Pierre J.F."/>
            <person name="Wannemuehler M.J."/>
            <person name="Phillips G.J."/>
        </authorList>
    </citation>
    <scope>NUCLEOTIDE SEQUENCE</scope>
    <source>
        <strain evidence="9">ASF457</strain>
    </source>
</reference>
<keyword evidence="6" id="KW-0067">ATP-binding</keyword>
<dbReference type="InterPro" id="IPR004484">
    <property type="entry name" value="CbiA/CobB_synth"/>
</dbReference>
<dbReference type="SUPFAM" id="SSF52540">
    <property type="entry name" value="P-loop containing nucleoside triphosphate hydrolases"/>
    <property type="match status" value="1"/>
</dbReference>
<dbReference type="EC" id="6.3.5.11" evidence="9"/>
<dbReference type="InterPro" id="IPR027417">
    <property type="entry name" value="P-loop_NTPase"/>
</dbReference>
<dbReference type="AlphaFoldDB" id="V2QI46"/>
<dbReference type="OrthoDB" id="9764035at2"/>
<evidence type="ECO:0000256" key="6">
    <source>
        <dbReference type="ARBA" id="ARBA00022840"/>
    </source>
</evidence>
<comment type="pathway">
    <text evidence="2">Cofactor biosynthesis; adenosylcobalamin biosynthesis.</text>
</comment>
<dbReference type="SUPFAM" id="SSF52317">
    <property type="entry name" value="Class I glutamine amidotransferase-like"/>
    <property type="match status" value="1"/>
</dbReference>
<comment type="cofactor">
    <cofactor evidence="1">
        <name>Mg(2+)</name>
        <dbReference type="ChEBI" id="CHEBI:18420"/>
    </cofactor>
</comment>
<keyword evidence="4 9" id="KW-0436">Ligase</keyword>
<dbReference type="GO" id="GO:0009236">
    <property type="term" value="P:cobalamin biosynthetic process"/>
    <property type="evidence" value="ECO:0007669"/>
    <property type="project" value="UniProtKB-KW"/>
</dbReference>
<keyword evidence="10" id="KW-1185">Reference proteome</keyword>
<dbReference type="InterPro" id="IPR011698">
    <property type="entry name" value="GATase_3"/>
</dbReference>
<dbReference type="Gene3D" id="3.40.50.880">
    <property type="match status" value="1"/>
</dbReference>
<gene>
    <name evidence="9" type="primary">cbiA</name>
    <name evidence="9" type="ORF">N508_001109</name>
</gene>